<gene>
    <name evidence="11" type="ORF">EUX98_g4317</name>
</gene>
<keyword evidence="6 7" id="KW-0067">ATP-binding</keyword>
<dbReference type="Pfam" id="PF00069">
    <property type="entry name" value="Pkinase"/>
    <property type="match status" value="1"/>
</dbReference>
<dbReference type="EMBL" id="SGPM01000103">
    <property type="protein sequence ID" value="THH29880.1"/>
    <property type="molecule type" value="Genomic_DNA"/>
</dbReference>
<comment type="caution">
    <text evidence="11">The sequence shown here is derived from an EMBL/GenBank/DDBJ whole genome shotgun (WGS) entry which is preliminary data.</text>
</comment>
<comment type="similarity">
    <text evidence="1">Belongs to the protein kinase superfamily. CAMK Ser/Thr protein kinase family. NIM1 subfamily.</text>
</comment>
<dbReference type="InterPro" id="IPR011009">
    <property type="entry name" value="Kinase-like_dom_sf"/>
</dbReference>
<evidence type="ECO:0000313" key="11">
    <source>
        <dbReference type="EMBL" id="THH29880.1"/>
    </source>
</evidence>
<evidence type="ECO:0000256" key="6">
    <source>
        <dbReference type="ARBA" id="ARBA00022840"/>
    </source>
</evidence>
<evidence type="ECO:0000256" key="3">
    <source>
        <dbReference type="ARBA" id="ARBA00022679"/>
    </source>
</evidence>
<feature type="domain" description="Protein kinase" evidence="10">
    <location>
        <begin position="23"/>
        <end position="295"/>
    </location>
</feature>
<dbReference type="Gene3D" id="1.10.510.10">
    <property type="entry name" value="Transferase(Phosphotransferase) domain 1"/>
    <property type="match status" value="1"/>
</dbReference>
<keyword evidence="3" id="KW-0808">Transferase</keyword>
<evidence type="ECO:0000313" key="12">
    <source>
        <dbReference type="Proteomes" id="UP000308730"/>
    </source>
</evidence>
<evidence type="ECO:0000256" key="7">
    <source>
        <dbReference type="PROSITE-ProRule" id="PRU10141"/>
    </source>
</evidence>
<dbReference type="AlphaFoldDB" id="A0A4S4N2A9"/>
<keyword evidence="2 8" id="KW-0723">Serine/threonine-protein kinase</keyword>
<evidence type="ECO:0000256" key="9">
    <source>
        <dbReference type="SAM" id="MobiDB-lite"/>
    </source>
</evidence>
<keyword evidence="5" id="KW-0418">Kinase</keyword>
<accession>A0A4S4N2A9</accession>
<dbReference type="GO" id="GO:0005737">
    <property type="term" value="C:cytoplasm"/>
    <property type="evidence" value="ECO:0007669"/>
    <property type="project" value="TreeGrafter"/>
</dbReference>
<evidence type="ECO:0000256" key="2">
    <source>
        <dbReference type="ARBA" id="ARBA00022527"/>
    </source>
</evidence>
<dbReference type="PANTHER" id="PTHR24346">
    <property type="entry name" value="MAP/MICROTUBULE AFFINITY-REGULATING KINASE"/>
    <property type="match status" value="1"/>
</dbReference>
<keyword evidence="12" id="KW-1185">Reference proteome</keyword>
<dbReference type="GO" id="GO:0004674">
    <property type="term" value="F:protein serine/threonine kinase activity"/>
    <property type="evidence" value="ECO:0007669"/>
    <property type="project" value="UniProtKB-KW"/>
</dbReference>
<evidence type="ECO:0000256" key="1">
    <source>
        <dbReference type="ARBA" id="ARBA00010791"/>
    </source>
</evidence>
<organism evidence="11 12">
    <name type="scientific">Antrodiella citrinella</name>
    <dbReference type="NCBI Taxonomy" id="2447956"/>
    <lineage>
        <taxon>Eukaryota</taxon>
        <taxon>Fungi</taxon>
        <taxon>Dikarya</taxon>
        <taxon>Basidiomycota</taxon>
        <taxon>Agaricomycotina</taxon>
        <taxon>Agaricomycetes</taxon>
        <taxon>Polyporales</taxon>
        <taxon>Steccherinaceae</taxon>
        <taxon>Antrodiella</taxon>
    </lineage>
</organism>
<dbReference type="GO" id="GO:0035556">
    <property type="term" value="P:intracellular signal transduction"/>
    <property type="evidence" value="ECO:0007669"/>
    <property type="project" value="TreeGrafter"/>
</dbReference>
<proteinExistence type="inferred from homology"/>
<dbReference type="InterPro" id="IPR008271">
    <property type="entry name" value="Ser/Thr_kinase_AS"/>
</dbReference>
<dbReference type="PROSITE" id="PS00107">
    <property type="entry name" value="PROTEIN_KINASE_ATP"/>
    <property type="match status" value="1"/>
</dbReference>
<protein>
    <recommendedName>
        <fullName evidence="10">Protein kinase domain-containing protein</fullName>
    </recommendedName>
</protein>
<feature type="binding site" evidence="7">
    <location>
        <position position="57"/>
    </location>
    <ligand>
        <name>ATP</name>
        <dbReference type="ChEBI" id="CHEBI:30616"/>
    </ligand>
</feature>
<dbReference type="OrthoDB" id="541276at2759"/>
<dbReference type="Proteomes" id="UP000308730">
    <property type="component" value="Unassembled WGS sequence"/>
</dbReference>
<name>A0A4S4N2A9_9APHY</name>
<dbReference type="GO" id="GO:0005524">
    <property type="term" value="F:ATP binding"/>
    <property type="evidence" value="ECO:0007669"/>
    <property type="project" value="UniProtKB-UniRule"/>
</dbReference>
<feature type="region of interest" description="Disordered" evidence="9">
    <location>
        <begin position="342"/>
        <end position="379"/>
    </location>
</feature>
<dbReference type="PROSITE" id="PS00108">
    <property type="entry name" value="PROTEIN_KINASE_ST"/>
    <property type="match status" value="1"/>
</dbReference>
<keyword evidence="4 7" id="KW-0547">Nucleotide-binding</keyword>
<dbReference type="PANTHER" id="PTHR24346:SF82">
    <property type="entry name" value="KP78A-RELATED"/>
    <property type="match status" value="1"/>
</dbReference>
<dbReference type="InterPro" id="IPR000719">
    <property type="entry name" value="Prot_kinase_dom"/>
</dbReference>
<sequence length="469" mass="51605">MVHLSVILPDFTGRIISTPGVKLQLCEKLGAGAYGVVYLARDLLCSPKQPPRLYAVKCLLLHPSESEYARAQEREIFLHKNICALPNVVTLHHVITEERYQYLVMDYCPGGDLYGAIVEHGIFEGHDSGVKKAFVQLVDALHGCHENGIYHRDLKPENVMCSLDYEEVYLSDFGLATQVEISNTFGCGSSFYMSPECLGIMTRSRPYATRESDVWSLGVILTNMITGRNPWHVASPMNDEGFRQFLREGASYLYNALHISADAANILTRIFDPNPDTRITLLELREAVLDAITFFQPRHFYCCNPDPYEHLFSIMPATIPSTSTVDVDASVTPRAIDVDLNSFPVPPLDPPSIRASFDDSDSETDSGGPVTPPSETTMALPVDADIPEISLAEDTSRSGSGYEGVKVRRFTGSGILRGNRKRVFAGIGLGIGSFGSSTGSRLSRKIKQSRVGESAHRLAGVVREIKARA</sequence>
<evidence type="ECO:0000259" key="10">
    <source>
        <dbReference type="PROSITE" id="PS50011"/>
    </source>
</evidence>
<reference evidence="11 12" key="1">
    <citation type="submission" date="2019-02" db="EMBL/GenBank/DDBJ databases">
        <title>Genome sequencing of the rare red list fungi Antrodiella citrinella (Flaviporus citrinellus).</title>
        <authorList>
            <person name="Buettner E."/>
            <person name="Kellner H."/>
        </authorList>
    </citation>
    <scope>NUCLEOTIDE SEQUENCE [LARGE SCALE GENOMIC DNA]</scope>
    <source>
        <strain evidence="11 12">DSM 108506</strain>
    </source>
</reference>
<dbReference type="SMART" id="SM00220">
    <property type="entry name" value="S_TKc"/>
    <property type="match status" value="1"/>
</dbReference>
<evidence type="ECO:0000256" key="4">
    <source>
        <dbReference type="ARBA" id="ARBA00022741"/>
    </source>
</evidence>
<dbReference type="InterPro" id="IPR017441">
    <property type="entry name" value="Protein_kinase_ATP_BS"/>
</dbReference>
<dbReference type="PROSITE" id="PS50011">
    <property type="entry name" value="PROTEIN_KINASE_DOM"/>
    <property type="match status" value="1"/>
</dbReference>
<evidence type="ECO:0000256" key="8">
    <source>
        <dbReference type="RuleBase" id="RU000304"/>
    </source>
</evidence>
<evidence type="ECO:0000256" key="5">
    <source>
        <dbReference type="ARBA" id="ARBA00022777"/>
    </source>
</evidence>
<dbReference type="SUPFAM" id="SSF56112">
    <property type="entry name" value="Protein kinase-like (PK-like)"/>
    <property type="match status" value="1"/>
</dbReference>